<name>A0A941GTN5_9CHRO</name>
<feature type="repeat" description="TPR" evidence="1">
    <location>
        <begin position="143"/>
        <end position="176"/>
    </location>
</feature>
<protein>
    <submittedName>
        <fullName evidence="2">Tetratricopeptide repeat protein</fullName>
    </submittedName>
</protein>
<gene>
    <name evidence="2" type="ORF">DSM107014_08895</name>
</gene>
<evidence type="ECO:0000313" key="3">
    <source>
        <dbReference type="Proteomes" id="UP000767446"/>
    </source>
</evidence>
<dbReference type="PANTHER" id="PTHR44366:SF1">
    <property type="entry name" value="UDP-N-ACETYLGLUCOSAMINE--PEPTIDE N-ACETYLGLUCOSAMINYLTRANSFERASE 110 KDA SUBUNIT"/>
    <property type="match status" value="1"/>
</dbReference>
<dbReference type="SMART" id="SM00028">
    <property type="entry name" value="TPR"/>
    <property type="match status" value="3"/>
</dbReference>
<dbReference type="Pfam" id="PF13432">
    <property type="entry name" value="TPR_16"/>
    <property type="match status" value="1"/>
</dbReference>
<feature type="repeat" description="TPR" evidence="1">
    <location>
        <begin position="36"/>
        <end position="69"/>
    </location>
</feature>
<dbReference type="Pfam" id="PF13181">
    <property type="entry name" value="TPR_8"/>
    <property type="match status" value="1"/>
</dbReference>
<dbReference type="Pfam" id="PF13414">
    <property type="entry name" value="TPR_11"/>
    <property type="match status" value="1"/>
</dbReference>
<organism evidence="2 3">
    <name type="scientific">Gomphosphaeria aponina SAG 52.96 = DSM 107014</name>
    <dbReference type="NCBI Taxonomy" id="1521640"/>
    <lineage>
        <taxon>Bacteria</taxon>
        <taxon>Bacillati</taxon>
        <taxon>Cyanobacteriota</taxon>
        <taxon>Cyanophyceae</taxon>
        <taxon>Oscillatoriophycideae</taxon>
        <taxon>Chroococcales</taxon>
        <taxon>Gomphosphaeriaceae</taxon>
        <taxon>Gomphosphaeria</taxon>
    </lineage>
</organism>
<accession>A0A941GTN5</accession>
<keyword evidence="1" id="KW-0802">TPR repeat</keyword>
<evidence type="ECO:0000256" key="1">
    <source>
        <dbReference type="PROSITE-ProRule" id="PRU00339"/>
    </source>
</evidence>
<comment type="caution">
    <text evidence="2">The sequence shown here is derived from an EMBL/GenBank/DDBJ whole genome shotgun (WGS) entry which is preliminary data.</text>
</comment>
<dbReference type="AlphaFoldDB" id="A0A941GTN5"/>
<dbReference type="EMBL" id="JADQBC010000051">
    <property type="protein sequence ID" value="MBR8828002.1"/>
    <property type="molecule type" value="Genomic_DNA"/>
</dbReference>
<sequence>MREKQLKEVKAIKEKGELEKAIALYLDILKLNPENAQAHLELGEIYESTKQPGKAIAHYRSSCEIEAQNCVAQAKLGRLLLRQGEILEAVKCLEKALNESEKQPKWFKQWVSKLLIDAFKKNNQIDEIIPQYLEILKLNPECVEAHLELAEIYESTTKIEQAIAHYQIAINLEPNNNIVKTKLGTLLLLQGNIQAAVSYLQKGGGQSASEQEYFKKWINKFLEKPKVVVEGNSKLAHPDFQVMASQAWQALNQKNIEHISEQTFQNLRDVELDKLEKHFRDVSCYKNINLASLTEEDQQFIKQVGWSLDYISCNNNIQFLQQKVCKSNKYNEPKKIFQYFPIESKYMYSISPWTGKVNKTNCSLLCGRTAYYRFEDNQVFYLIVNGPPALIQLYLYFPEMEVIIHLHNNNYPTLDTLNMFKAQVIKNWQNFSEYIKDNNKVKTVAIIGYHENIGHHLWNVLSGLEKVFNYDILSEIDEFWVIGSEYFGEIDEIFPEISAQKIKRFTNREIFKANETILKNKYFAVILGHNRIQNNLAERVLKSSLAKISSVAMEEVEEAKRNFILFYVFIRTGNRTWVSQVEGTANIIQKLSETFYNLAVVFDGFSRPEKGWMSPQSEKTIEEEQEVVTNIQNLLPPTRKIYSLVGKYMHEGVVWADNIDFYLASWGAGLAKVAGVGNKPGVIHTNKEVLEQPLLSRCWWLRAEPESQVVPKYIDSCYITNASENVKKGHKFDKRLTLNNYDCDWRIIYEEVLKLALSIKRDD</sequence>
<proteinExistence type="predicted"/>
<dbReference type="Gene3D" id="1.25.40.10">
    <property type="entry name" value="Tetratricopeptide repeat domain"/>
    <property type="match status" value="2"/>
</dbReference>
<reference evidence="2" key="1">
    <citation type="submission" date="2021-02" db="EMBL/GenBank/DDBJ databases">
        <title>Metagenome analyses of Stigonema ocellatum DSM 106950, Chlorogloea purpurea SAG 13.99 and Gomphosphaeria aponina DSM 107014.</title>
        <authorList>
            <person name="Marter P."/>
            <person name="Huang S."/>
        </authorList>
    </citation>
    <scope>NUCLEOTIDE SEQUENCE</scope>
    <source>
        <strain evidence="2">JP213</strain>
    </source>
</reference>
<dbReference type="SUPFAM" id="SSF48452">
    <property type="entry name" value="TPR-like"/>
    <property type="match status" value="1"/>
</dbReference>
<dbReference type="PROSITE" id="PS50005">
    <property type="entry name" value="TPR"/>
    <property type="match status" value="2"/>
</dbReference>
<dbReference type="PANTHER" id="PTHR44366">
    <property type="entry name" value="UDP-N-ACETYLGLUCOSAMINE--PEPTIDE N-ACETYLGLUCOSAMINYLTRANSFERASE 110 KDA SUBUNIT"/>
    <property type="match status" value="1"/>
</dbReference>
<dbReference type="InterPro" id="IPR011990">
    <property type="entry name" value="TPR-like_helical_dom_sf"/>
</dbReference>
<dbReference type="GO" id="GO:0097363">
    <property type="term" value="F:protein O-acetylglucosaminyltransferase activity"/>
    <property type="evidence" value="ECO:0007669"/>
    <property type="project" value="TreeGrafter"/>
</dbReference>
<evidence type="ECO:0000313" key="2">
    <source>
        <dbReference type="EMBL" id="MBR8828002.1"/>
    </source>
</evidence>
<dbReference type="InterPro" id="IPR019734">
    <property type="entry name" value="TPR_rpt"/>
</dbReference>
<dbReference type="InterPro" id="IPR037919">
    <property type="entry name" value="OGT"/>
</dbReference>
<dbReference type="Proteomes" id="UP000767446">
    <property type="component" value="Unassembled WGS sequence"/>
</dbReference>
<dbReference type="GO" id="GO:0006493">
    <property type="term" value="P:protein O-linked glycosylation"/>
    <property type="evidence" value="ECO:0007669"/>
    <property type="project" value="InterPro"/>
</dbReference>